<keyword evidence="3" id="KW-1185">Reference proteome</keyword>
<dbReference type="Gene3D" id="1.10.3420.10">
    <property type="entry name" value="putative ntp pyrophosphohydrolase like domain"/>
    <property type="match status" value="1"/>
</dbReference>
<dbReference type="Proteomes" id="UP000785679">
    <property type="component" value="Unassembled WGS sequence"/>
</dbReference>
<dbReference type="EMBL" id="RRYP01029742">
    <property type="protein sequence ID" value="TNV71636.1"/>
    <property type="molecule type" value="Genomic_DNA"/>
</dbReference>
<dbReference type="OrthoDB" id="10260862at2759"/>
<sequence length="219" mass="24840">MDKIDSLNQVAEFHTTFKAPILDNPQIPSPERCNLRVELLQEELNELKQAIVDNDIVEIADALCDLQYVLSGAVLEFGLGSKFVELFNEVQRSNMSKACDNEEQAQETVEFYKGKEVESFYEKSGEKYNVYRKADHKVLKNKYYSPADLKTIIEKQNEKNYQKHPCGISIVPSRSAALRTKSCCGPRSGNHRRRQNAVGTSAEGKVPGSFIFRLVCKRT</sequence>
<feature type="region of interest" description="Disordered" evidence="1">
    <location>
        <begin position="182"/>
        <end position="202"/>
    </location>
</feature>
<reference evidence="2" key="1">
    <citation type="submission" date="2019-06" db="EMBL/GenBank/DDBJ databases">
        <authorList>
            <person name="Zheng W."/>
        </authorList>
    </citation>
    <scope>NUCLEOTIDE SEQUENCE</scope>
    <source>
        <strain evidence="2">QDHG01</strain>
    </source>
</reference>
<dbReference type="Pfam" id="PF01503">
    <property type="entry name" value="PRA-PH"/>
    <property type="match status" value="1"/>
</dbReference>
<dbReference type="InterPro" id="IPR023292">
    <property type="entry name" value="NTP_PyroPHydrolase-like_dom_sf"/>
</dbReference>
<gene>
    <name evidence="2" type="ORF">FGO68_gene5001</name>
</gene>
<proteinExistence type="predicted"/>
<evidence type="ECO:0000313" key="2">
    <source>
        <dbReference type="EMBL" id="TNV71636.1"/>
    </source>
</evidence>
<comment type="caution">
    <text evidence="2">The sequence shown here is derived from an EMBL/GenBank/DDBJ whole genome shotgun (WGS) entry which is preliminary data.</text>
</comment>
<dbReference type="CDD" id="cd11530">
    <property type="entry name" value="NTP-PPase_DR2231_like"/>
    <property type="match status" value="1"/>
</dbReference>
<dbReference type="AlphaFoldDB" id="A0A8J8NBF3"/>
<accession>A0A8J8NBF3</accession>
<protein>
    <recommendedName>
        <fullName evidence="4">Phosphoribosyl-ATP pyrophosphohydrolase</fullName>
    </recommendedName>
</protein>
<dbReference type="InterPro" id="IPR033653">
    <property type="entry name" value="NTP-PPase_DR2231-like"/>
</dbReference>
<dbReference type="InterPro" id="IPR021130">
    <property type="entry name" value="PRib-ATP_PPHydrolase-like"/>
</dbReference>
<evidence type="ECO:0000313" key="3">
    <source>
        <dbReference type="Proteomes" id="UP000785679"/>
    </source>
</evidence>
<evidence type="ECO:0008006" key="4">
    <source>
        <dbReference type="Google" id="ProtNLM"/>
    </source>
</evidence>
<evidence type="ECO:0000256" key="1">
    <source>
        <dbReference type="SAM" id="MobiDB-lite"/>
    </source>
</evidence>
<name>A0A8J8NBF3_HALGN</name>
<organism evidence="2 3">
    <name type="scientific">Halteria grandinella</name>
    <dbReference type="NCBI Taxonomy" id="5974"/>
    <lineage>
        <taxon>Eukaryota</taxon>
        <taxon>Sar</taxon>
        <taxon>Alveolata</taxon>
        <taxon>Ciliophora</taxon>
        <taxon>Intramacronucleata</taxon>
        <taxon>Spirotrichea</taxon>
        <taxon>Stichotrichia</taxon>
        <taxon>Sporadotrichida</taxon>
        <taxon>Halteriidae</taxon>
        <taxon>Halteria</taxon>
    </lineage>
</organism>